<dbReference type="AlphaFoldDB" id="A0A9N8E1I0"/>
<evidence type="ECO:0000256" key="2">
    <source>
        <dbReference type="SAM" id="Phobius"/>
    </source>
</evidence>
<proteinExistence type="predicted"/>
<feature type="region of interest" description="Disordered" evidence="1">
    <location>
        <begin position="1"/>
        <end position="37"/>
    </location>
</feature>
<gene>
    <name evidence="3" type="ORF">SEMRO_412_G137880.1</name>
</gene>
<organism evidence="3 4">
    <name type="scientific">Seminavis robusta</name>
    <dbReference type="NCBI Taxonomy" id="568900"/>
    <lineage>
        <taxon>Eukaryota</taxon>
        <taxon>Sar</taxon>
        <taxon>Stramenopiles</taxon>
        <taxon>Ochrophyta</taxon>
        <taxon>Bacillariophyta</taxon>
        <taxon>Bacillariophyceae</taxon>
        <taxon>Bacillariophycidae</taxon>
        <taxon>Naviculales</taxon>
        <taxon>Naviculaceae</taxon>
        <taxon>Seminavis</taxon>
    </lineage>
</organism>
<feature type="compositionally biased region" description="Basic and acidic residues" evidence="1">
    <location>
        <begin position="13"/>
        <end position="35"/>
    </location>
</feature>
<comment type="caution">
    <text evidence="3">The sequence shown here is derived from an EMBL/GenBank/DDBJ whole genome shotgun (WGS) entry which is preliminary data.</text>
</comment>
<feature type="compositionally biased region" description="Polar residues" evidence="1">
    <location>
        <begin position="1"/>
        <end position="10"/>
    </location>
</feature>
<feature type="transmembrane region" description="Helical" evidence="2">
    <location>
        <begin position="212"/>
        <end position="230"/>
    </location>
</feature>
<evidence type="ECO:0000313" key="3">
    <source>
        <dbReference type="EMBL" id="CAB9509959.1"/>
    </source>
</evidence>
<feature type="compositionally biased region" description="Acidic residues" evidence="1">
    <location>
        <begin position="292"/>
        <end position="301"/>
    </location>
</feature>
<feature type="transmembrane region" description="Helical" evidence="2">
    <location>
        <begin position="242"/>
        <end position="265"/>
    </location>
</feature>
<name>A0A9N8E1I0_9STRA</name>
<keyword evidence="2" id="KW-0472">Membrane</keyword>
<accession>A0A9N8E1I0</accession>
<keyword evidence="2" id="KW-0812">Transmembrane</keyword>
<feature type="transmembrane region" description="Helical" evidence="2">
    <location>
        <begin position="171"/>
        <end position="192"/>
    </location>
</feature>
<keyword evidence="2" id="KW-1133">Transmembrane helix</keyword>
<protein>
    <submittedName>
        <fullName evidence="3">Uncharacterized protein</fullName>
    </submittedName>
</protein>
<keyword evidence="4" id="KW-1185">Reference proteome</keyword>
<evidence type="ECO:0000256" key="1">
    <source>
        <dbReference type="SAM" id="MobiDB-lite"/>
    </source>
</evidence>
<sequence length="307" mass="33979">MISQKTNPSLTAKKVEDPPTKELDETNDELQKENENEVTPTVYPLRTLLGFIGTQVMIVSIIGTTDAVAAATCACLRDTEQDAFCHETGNATFSLPADGSLRVDEWNPYVITSWAGNNKIQDAFADCPVDATLRECSRTKFCCYAYVGSLLGEEDKDKWHTMSPFDPCPDYAQWLDTIALSVYGVLLSYLILNPLVKYMLARESRRCNPCAYCLIFLQTLWGVTSLVVYSETSQDLGISQTAYTSVLTNVALGIFVTSIAIGMVLETMVYPLLVACCTCKKSGGEENGQPDTEPEREDLDNSIEHFY</sequence>
<dbReference type="Proteomes" id="UP001153069">
    <property type="component" value="Unassembled WGS sequence"/>
</dbReference>
<evidence type="ECO:0000313" key="4">
    <source>
        <dbReference type="Proteomes" id="UP001153069"/>
    </source>
</evidence>
<reference evidence="3" key="1">
    <citation type="submission" date="2020-06" db="EMBL/GenBank/DDBJ databases">
        <authorList>
            <consortium name="Plant Systems Biology data submission"/>
        </authorList>
    </citation>
    <scope>NUCLEOTIDE SEQUENCE</scope>
    <source>
        <strain evidence="3">D6</strain>
    </source>
</reference>
<dbReference type="EMBL" id="CAICTM010000411">
    <property type="protein sequence ID" value="CAB9509959.1"/>
    <property type="molecule type" value="Genomic_DNA"/>
</dbReference>
<feature type="region of interest" description="Disordered" evidence="1">
    <location>
        <begin position="283"/>
        <end position="307"/>
    </location>
</feature>